<dbReference type="NCBIfam" id="TIGR00671">
    <property type="entry name" value="baf"/>
    <property type="match status" value="1"/>
</dbReference>
<keyword evidence="10 16" id="KW-0418">Kinase</keyword>
<dbReference type="GO" id="GO:0015937">
    <property type="term" value="P:coenzyme A biosynthetic process"/>
    <property type="evidence" value="ECO:0007669"/>
    <property type="project" value="UniProtKB-UniRule"/>
</dbReference>
<dbReference type="RefSeq" id="WP_207679906.1">
    <property type="nucleotide sequence ID" value="NZ_CP061800.1"/>
</dbReference>
<dbReference type="Proteomes" id="UP000663722">
    <property type="component" value="Chromosome"/>
</dbReference>
<keyword evidence="8 16" id="KW-0808">Transferase</keyword>
<feature type="active site" description="Proton acceptor" evidence="16">
    <location>
        <position position="109"/>
    </location>
</feature>
<comment type="catalytic activity">
    <reaction evidence="1 16">
        <text>(R)-pantothenate + ATP = (R)-4'-phosphopantothenate + ADP + H(+)</text>
        <dbReference type="Rhea" id="RHEA:16373"/>
        <dbReference type="ChEBI" id="CHEBI:10986"/>
        <dbReference type="ChEBI" id="CHEBI:15378"/>
        <dbReference type="ChEBI" id="CHEBI:29032"/>
        <dbReference type="ChEBI" id="CHEBI:30616"/>
        <dbReference type="ChEBI" id="CHEBI:456216"/>
        <dbReference type="EC" id="2.7.1.33"/>
    </reaction>
</comment>
<keyword evidence="12 16" id="KW-0630">Potassium</keyword>
<feature type="binding site" evidence="16">
    <location>
        <position position="185"/>
    </location>
    <ligand>
        <name>substrate</name>
    </ligand>
</feature>
<dbReference type="HAMAP" id="MF_01274">
    <property type="entry name" value="Pantothen_kinase_3"/>
    <property type="match status" value="1"/>
</dbReference>
<evidence type="ECO:0000256" key="12">
    <source>
        <dbReference type="ARBA" id="ARBA00022958"/>
    </source>
</evidence>
<evidence type="ECO:0000256" key="8">
    <source>
        <dbReference type="ARBA" id="ARBA00022679"/>
    </source>
</evidence>
<keyword evidence="9 16" id="KW-0547">Nucleotide-binding</keyword>
<dbReference type="NCBIfam" id="NF009855">
    <property type="entry name" value="PRK13321.1"/>
    <property type="match status" value="1"/>
</dbReference>
<evidence type="ECO:0000256" key="5">
    <source>
        <dbReference type="ARBA" id="ARBA00011738"/>
    </source>
</evidence>
<comment type="subunit">
    <text evidence="5 16">Homodimer.</text>
</comment>
<keyword evidence="16" id="KW-0479">Metal-binding</keyword>
<dbReference type="InterPro" id="IPR043129">
    <property type="entry name" value="ATPase_NBD"/>
</dbReference>
<dbReference type="GO" id="GO:0046872">
    <property type="term" value="F:metal ion binding"/>
    <property type="evidence" value="ECO:0007669"/>
    <property type="project" value="UniProtKB-KW"/>
</dbReference>
<dbReference type="NCBIfam" id="NF009848">
    <property type="entry name" value="PRK13318.1-6"/>
    <property type="match status" value="1"/>
</dbReference>
<evidence type="ECO:0000256" key="15">
    <source>
        <dbReference type="ARBA" id="ARBA00040883"/>
    </source>
</evidence>
<evidence type="ECO:0000256" key="7">
    <source>
        <dbReference type="ARBA" id="ARBA00022490"/>
    </source>
</evidence>
<evidence type="ECO:0000256" key="6">
    <source>
        <dbReference type="ARBA" id="ARBA00012102"/>
    </source>
</evidence>
<dbReference type="PANTHER" id="PTHR34265">
    <property type="entry name" value="TYPE III PANTOTHENATE KINASE"/>
    <property type="match status" value="1"/>
</dbReference>
<comment type="cofactor">
    <cofactor evidence="2">
        <name>K(+)</name>
        <dbReference type="ChEBI" id="CHEBI:29103"/>
    </cofactor>
</comment>
<dbReference type="PANTHER" id="PTHR34265:SF1">
    <property type="entry name" value="TYPE III PANTOTHENATE KINASE"/>
    <property type="match status" value="1"/>
</dbReference>
<keyword evidence="11 16" id="KW-0067">ATP-binding</keyword>
<dbReference type="EMBL" id="CP061800">
    <property type="protein sequence ID" value="QTA92613.1"/>
    <property type="molecule type" value="Genomic_DNA"/>
</dbReference>
<feature type="binding site" evidence="16">
    <location>
        <position position="132"/>
    </location>
    <ligand>
        <name>ATP</name>
        <dbReference type="ChEBI" id="CHEBI:30616"/>
    </ligand>
</feature>
<evidence type="ECO:0000256" key="16">
    <source>
        <dbReference type="HAMAP-Rule" id="MF_01274"/>
    </source>
</evidence>
<dbReference type="GO" id="GO:0004594">
    <property type="term" value="F:pantothenate kinase activity"/>
    <property type="evidence" value="ECO:0007669"/>
    <property type="project" value="UniProtKB-UniRule"/>
</dbReference>
<dbReference type="InterPro" id="IPR004619">
    <property type="entry name" value="Type_III_PanK"/>
</dbReference>
<evidence type="ECO:0000256" key="3">
    <source>
        <dbReference type="ARBA" id="ARBA00004496"/>
    </source>
</evidence>
<dbReference type="SUPFAM" id="SSF53067">
    <property type="entry name" value="Actin-like ATPase domain"/>
    <property type="match status" value="2"/>
</dbReference>
<comment type="subcellular location">
    <subcellularLocation>
        <location evidence="3 16">Cytoplasm</location>
    </subcellularLocation>
</comment>
<dbReference type="GO" id="GO:0005737">
    <property type="term" value="C:cytoplasm"/>
    <property type="evidence" value="ECO:0007669"/>
    <property type="project" value="UniProtKB-SubCell"/>
</dbReference>
<keyword evidence="13 16" id="KW-0173">Coenzyme A biosynthesis</keyword>
<dbReference type="EC" id="2.7.1.33" evidence="6 16"/>
<evidence type="ECO:0000256" key="9">
    <source>
        <dbReference type="ARBA" id="ARBA00022741"/>
    </source>
</evidence>
<evidence type="ECO:0000313" key="18">
    <source>
        <dbReference type="Proteomes" id="UP000663722"/>
    </source>
</evidence>
<evidence type="ECO:0000313" key="17">
    <source>
        <dbReference type="EMBL" id="QTA92613.1"/>
    </source>
</evidence>
<evidence type="ECO:0000256" key="1">
    <source>
        <dbReference type="ARBA" id="ARBA00001206"/>
    </source>
</evidence>
<keyword evidence="18" id="KW-1185">Reference proteome</keyword>
<comment type="pathway">
    <text evidence="4 16">Cofactor biosynthesis; coenzyme A biosynthesis; CoA from (R)-pantothenate: step 1/5.</text>
</comment>
<evidence type="ECO:0000256" key="14">
    <source>
        <dbReference type="ARBA" id="ARBA00038036"/>
    </source>
</evidence>
<sequence length="256" mass="27920">MLFVIDVGNTNTVMGIYDGKQMVKDWRIRTERNSTEDEFYVLATSLFAGSSMSSEDVHKTIISCVVPPMMSILDSFCRKYLNHEPYWVDAKTVAGMPIRYSNPAEVGADRIVNAVAAYDKYKASLVVIDFGTATTFDAISEKGEYLGGAISPGIMIASEALFKNASKLPRVEIFSAPEKVIGKDTAGSIKAGIIYGYAGLVDGIVRRMGVEMKTSPRIIATGGLAPLMANVCETIEIVDSTLTLEGLRIIYEKMRT</sequence>
<evidence type="ECO:0000256" key="11">
    <source>
        <dbReference type="ARBA" id="ARBA00022840"/>
    </source>
</evidence>
<comment type="similarity">
    <text evidence="14 16">Belongs to the type III pantothenate kinase family.</text>
</comment>
<comment type="function">
    <text evidence="16">Catalyzes the phosphorylation of pantothenate (Pan), the first step in CoA biosynthesis.</text>
</comment>
<feature type="binding site" evidence="16">
    <location>
        <begin position="6"/>
        <end position="13"/>
    </location>
    <ligand>
        <name>ATP</name>
        <dbReference type="ChEBI" id="CHEBI:30616"/>
    </ligand>
</feature>
<reference evidence="17" key="1">
    <citation type="journal article" date="2021" name="Microb. Physiol.">
        <title>Proteogenomic Insights into the Physiology of Marine, Sulfate-Reducing, Filamentous Desulfonema limicola and Desulfonema magnum.</title>
        <authorList>
            <person name="Schnaars V."/>
            <person name="Wohlbrand L."/>
            <person name="Scheve S."/>
            <person name="Hinrichs C."/>
            <person name="Reinhardt R."/>
            <person name="Rabus R."/>
        </authorList>
    </citation>
    <scope>NUCLEOTIDE SEQUENCE</scope>
    <source>
        <strain evidence="17">4be13</strain>
    </source>
</reference>
<evidence type="ECO:0000256" key="10">
    <source>
        <dbReference type="ARBA" id="ARBA00022777"/>
    </source>
</evidence>
<organism evidence="17 18">
    <name type="scientific">Desulfonema magnum</name>
    <dbReference type="NCBI Taxonomy" id="45655"/>
    <lineage>
        <taxon>Bacteria</taxon>
        <taxon>Pseudomonadati</taxon>
        <taxon>Thermodesulfobacteriota</taxon>
        <taxon>Desulfobacteria</taxon>
        <taxon>Desulfobacterales</taxon>
        <taxon>Desulfococcaceae</taxon>
        <taxon>Desulfonema</taxon>
    </lineage>
</organism>
<comment type="cofactor">
    <cofactor evidence="16">
        <name>NH4(+)</name>
        <dbReference type="ChEBI" id="CHEBI:28938"/>
    </cofactor>
    <cofactor evidence="16">
        <name>K(+)</name>
        <dbReference type="ChEBI" id="CHEBI:29103"/>
    </cofactor>
    <text evidence="16">A monovalent cation. Ammonium or potassium.</text>
</comment>
<dbReference type="AlphaFoldDB" id="A0A975BWJ3"/>
<dbReference type="KEGG" id="dmm:dnm_087000"/>
<accession>A0A975BWJ3</accession>
<protein>
    <recommendedName>
        <fullName evidence="15 16">Type III pantothenate kinase</fullName>
        <ecNumber evidence="6 16">2.7.1.33</ecNumber>
    </recommendedName>
    <alternativeName>
        <fullName evidence="16">PanK-III</fullName>
    </alternativeName>
    <alternativeName>
        <fullName evidence="16">Pantothenic acid kinase</fullName>
    </alternativeName>
</protein>
<dbReference type="GO" id="GO:0005524">
    <property type="term" value="F:ATP binding"/>
    <property type="evidence" value="ECO:0007669"/>
    <property type="project" value="UniProtKB-UniRule"/>
</dbReference>
<evidence type="ECO:0000256" key="2">
    <source>
        <dbReference type="ARBA" id="ARBA00001958"/>
    </source>
</evidence>
<feature type="binding site" evidence="16">
    <location>
        <position position="100"/>
    </location>
    <ligand>
        <name>substrate</name>
    </ligand>
</feature>
<dbReference type="CDD" id="cd24015">
    <property type="entry name" value="ASKHA_NBD_PanK-III"/>
    <property type="match status" value="1"/>
</dbReference>
<dbReference type="Pfam" id="PF03309">
    <property type="entry name" value="Pan_kinase"/>
    <property type="match status" value="1"/>
</dbReference>
<proteinExistence type="inferred from homology"/>
<gene>
    <name evidence="16 17" type="primary">coaX</name>
    <name evidence="17" type="ORF">dnm_087000</name>
</gene>
<name>A0A975BWJ3_9BACT</name>
<feature type="binding site" evidence="16">
    <location>
        <begin position="107"/>
        <end position="110"/>
    </location>
    <ligand>
        <name>substrate</name>
    </ligand>
</feature>
<dbReference type="Gene3D" id="3.30.420.40">
    <property type="match status" value="2"/>
</dbReference>
<evidence type="ECO:0000256" key="13">
    <source>
        <dbReference type="ARBA" id="ARBA00022993"/>
    </source>
</evidence>
<keyword evidence="7 16" id="KW-0963">Cytoplasm</keyword>
<evidence type="ECO:0000256" key="4">
    <source>
        <dbReference type="ARBA" id="ARBA00005225"/>
    </source>
</evidence>
<feature type="binding site" evidence="16">
    <location>
        <position position="129"/>
    </location>
    <ligand>
        <name>K(+)</name>
        <dbReference type="ChEBI" id="CHEBI:29103"/>
    </ligand>
</feature>